<protein>
    <submittedName>
        <fullName evidence="2">Uncharacterized protein</fullName>
    </submittedName>
</protein>
<feature type="compositionally biased region" description="Basic residues" evidence="1">
    <location>
        <begin position="1"/>
        <end position="10"/>
    </location>
</feature>
<reference evidence="2 3" key="1">
    <citation type="journal article" date="2020" name="Nat. Food">
        <title>A phased Vanilla planifolia genome enables genetic improvement of flavour and production.</title>
        <authorList>
            <person name="Hasing T."/>
            <person name="Tang H."/>
            <person name="Brym M."/>
            <person name="Khazi F."/>
            <person name="Huang T."/>
            <person name="Chambers A.H."/>
        </authorList>
    </citation>
    <scope>NUCLEOTIDE SEQUENCE [LARGE SCALE GENOMIC DNA]</scope>
    <source>
        <tissue evidence="2">Leaf</tissue>
    </source>
</reference>
<comment type="caution">
    <text evidence="2">The sequence shown here is derived from an EMBL/GenBank/DDBJ whole genome shotgun (WGS) entry which is preliminary data.</text>
</comment>
<evidence type="ECO:0000313" key="2">
    <source>
        <dbReference type="EMBL" id="KAG0489182.1"/>
    </source>
</evidence>
<name>A0A835RNI4_VANPL</name>
<evidence type="ECO:0000256" key="1">
    <source>
        <dbReference type="SAM" id="MobiDB-lite"/>
    </source>
</evidence>
<dbReference type="EMBL" id="JADCNL010000003">
    <property type="protein sequence ID" value="KAG0489182.1"/>
    <property type="molecule type" value="Genomic_DNA"/>
</dbReference>
<proteinExistence type="predicted"/>
<keyword evidence="3" id="KW-1185">Reference proteome</keyword>
<dbReference type="OrthoDB" id="4062651at2759"/>
<evidence type="ECO:0000313" key="3">
    <source>
        <dbReference type="Proteomes" id="UP000636800"/>
    </source>
</evidence>
<organism evidence="2 3">
    <name type="scientific">Vanilla planifolia</name>
    <name type="common">Vanilla</name>
    <dbReference type="NCBI Taxonomy" id="51239"/>
    <lineage>
        <taxon>Eukaryota</taxon>
        <taxon>Viridiplantae</taxon>
        <taxon>Streptophyta</taxon>
        <taxon>Embryophyta</taxon>
        <taxon>Tracheophyta</taxon>
        <taxon>Spermatophyta</taxon>
        <taxon>Magnoliopsida</taxon>
        <taxon>Liliopsida</taxon>
        <taxon>Asparagales</taxon>
        <taxon>Orchidaceae</taxon>
        <taxon>Vanilloideae</taxon>
        <taxon>Vanilleae</taxon>
        <taxon>Vanilla</taxon>
    </lineage>
</organism>
<sequence>MGGHCRHGHTGGKVYEFGSRPVRAARPGKTPGRWTTYRVTRLRRRVAAVRRAANTVR</sequence>
<dbReference type="Proteomes" id="UP000636800">
    <property type="component" value="Chromosome 3"/>
</dbReference>
<dbReference type="AlphaFoldDB" id="A0A835RNI4"/>
<feature type="region of interest" description="Disordered" evidence="1">
    <location>
        <begin position="1"/>
        <end position="33"/>
    </location>
</feature>
<gene>
    <name evidence="2" type="ORF">HPP92_007993</name>
</gene>
<accession>A0A835RNI4</accession>